<keyword evidence="5" id="KW-0560">Oxidoreductase</keyword>
<dbReference type="GO" id="GO:0016705">
    <property type="term" value="F:oxidoreductase activity, acting on paired donors, with incorporation or reduction of molecular oxygen"/>
    <property type="evidence" value="ECO:0007669"/>
    <property type="project" value="InterPro"/>
</dbReference>
<dbReference type="InterPro" id="IPR005123">
    <property type="entry name" value="Oxoglu/Fe-dep_dioxygenase_dom"/>
</dbReference>
<reference evidence="8 9" key="1">
    <citation type="journal article" date="2011" name="Stand. Genomic Sci.">
        <title>Draft genome sequence of Caminibacter mediatlanticus strain TB-2, an epsilonproteobacterium isolated from a deep-sea hydrothermal vent.</title>
        <authorList>
            <person name="Giovannelli D."/>
            <person name="Ferriera S."/>
            <person name="Johnson J."/>
            <person name="Kravitz S."/>
            <person name="Perez-Rodriguez I."/>
            <person name="Ricci J."/>
            <person name="O'Brien C."/>
            <person name="Voordeckers J.W."/>
            <person name="Bini E."/>
            <person name="Vetriani C."/>
        </authorList>
    </citation>
    <scope>NUCLEOTIDE SEQUENCE [LARGE SCALE GENOMIC DNA]</scope>
    <source>
        <strain evidence="8 9">TB-2</strain>
    </source>
</reference>
<evidence type="ECO:0000313" key="9">
    <source>
        <dbReference type="Proteomes" id="UP000003288"/>
    </source>
</evidence>
<evidence type="ECO:0000256" key="4">
    <source>
        <dbReference type="ARBA" id="ARBA00022964"/>
    </source>
</evidence>
<evidence type="ECO:0000259" key="7">
    <source>
        <dbReference type="PROSITE" id="PS51471"/>
    </source>
</evidence>
<keyword evidence="2" id="KW-0479">Metal-binding</keyword>
<dbReference type="SMART" id="SM00702">
    <property type="entry name" value="P4Hc"/>
    <property type="match status" value="1"/>
</dbReference>
<name>A0AAI9AIA5_9BACT</name>
<comment type="cofactor">
    <cofactor evidence="1">
        <name>L-ascorbate</name>
        <dbReference type="ChEBI" id="CHEBI:38290"/>
    </cofactor>
</comment>
<dbReference type="PROSITE" id="PS51471">
    <property type="entry name" value="FE2OG_OXY"/>
    <property type="match status" value="1"/>
</dbReference>
<keyword evidence="6" id="KW-0408">Iron</keyword>
<proteinExistence type="predicted"/>
<dbReference type="Gene3D" id="2.60.120.620">
    <property type="entry name" value="q2cbj1_9rhob like domain"/>
    <property type="match status" value="1"/>
</dbReference>
<evidence type="ECO:0000256" key="2">
    <source>
        <dbReference type="ARBA" id="ARBA00022723"/>
    </source>
</evidence>
<evidence type="ECO:0000256" key="1">
    <source>
        <dbReference type="ARBA" id="ARBA00001961"/>
    </source>
</evidence>
<dbReference type="GO" id="GO:0051213">
    <property type="term" value="F:dioxygenase activity"/>
    <property type="evidence" value="ECO:0007669"/>
    <property type="project" value="UniProtKB-KW"/>
</dbReference>
<dbReference type="Pfam" id="PF13640">
    <property type="entry name" value="2OG-FeII_Oxy_3"/>
    <property type="match status" value="1"/>
</dbReference>
<dbReference type="InterPro" id="IPR006620">
    <property type="entry name" value="Pro_4_hyd_alph"/>
</dbReference>
<accession>A0AAI9AIA5</accession>
<dbReference type="AlphaFoldDB" id="A0AAI9AIA5"/>
<dbReference type="InterPro" id="IPR045054">
    <property type="entry name" value="P4HA-like"/>
</dbReference>
<protein>
    <recommendedName>
        <fullName evidence="7">Fe2OG dioxygenase domain-containing protein</fullName>
    </recommendedName>
</protein>
<evidence type="ECO:0000256" key="5">
    <source>
        <dbReference type="ARBA" id="ARBA00023002"/>
    </source>
</evidence>
<evidence type="ECO:0000256" key="3">
    <source>
        <dbReference type="ARBA" id="ARBA00022896"/>
    </source>
</evidence>
<organism evidence="8 9">
    <name type="scientific">Caminibacter mediatlanticus TB-2</name>
    <dbReference type="NCBI Taxonomy" id="391592"/>
    <lineage>
        <taxon>Bacteria</taxon>
        <taxon>Pseudomonadati</taxon>
        <taxon>Campylobacterota</taxon>
        <taxon>Epsilonproteobacteria</taxon>
        <taxon>Nautiliales</taxon>
        <taxon>Nautiliaceae</taxon>
        <taxon>Caminibacter</taxon>
    </lineage>
</organism>
<evidence type="ECO:0000256" key="6">
    <source>
        <dbReference type="ARBA" id="ARBA00023004"/>
    </source>
</evidence>
<dbReference type="GO" id="GO:0031418">
    <property type="term" value="F:L-ascorbic acid binding"/>
    <property type="evidence" value="ECO:0007669"/>
    <property type="project" value="UniProtKB-KW"/>
</dbReference>
<dbReference type="PANTHER" id="PTHR10869:SF246">
    <property type="entry name" value="TRANSMEMBRANE PROLYL 4-HYDROXYLASE"/>
    <property type="match status" value="1"/>
</dbReference>
<sequence>MVFISQKIYAKEEVFNLPFDKFPLASFYYEYPFLIINNFLSKNECHEIINSLDKNEKYKAKIISNNNLNESIRKTILHNPTDKLRELFHKRINKYKNDIEKFFGVSLLKGTDIQILEYKEGGHYNCHADNASVIMKNNHIVGYKVVRSERKLTTLLFLNEDFLGGEIEFCHLRYYNNKRVILKPKIGMMIVFPSHGLFAHKVFEIKKGKRFAIVKWWDVI</sequence>
<keyword evidence="4" id="KW-0223">Dioxygenase</keyword>
<gene>
    <name evidence="8" type="ORF">CMTB2_01433</name>
</gene>
<comment type="caution">
    <text evidence="8">The sequence shown here is derived from an EMBL/GenBank/DDBJ whole genome shotgun (WGS) entry which is preliminary data.</text>
</comment>
<dbReference type="GO" id="GO:0005506">
    <property type="term" value="F:iron ion binding"/>
    <property type="evidence" value="ECO:0007669"/>
    <property type="project" value="InterPro"/>
</dbReference>
<dbReference type="RefSeq" id="WP_007472785.1">
    <property type="nucleotide sequence ID" value="NZ_ABCJ01000001.1"/>
</dbReference>
<dbReference type="PANTHER" id="PTHR10869">
    <property type="entry name" value="PROLYL 4-HYDROXYLASE ALPHA SUBUNIT"/>
    <property type="match status" value="1"/>
</dbReference>
<keyword evidence="3" id="KW-0847">Vitamin C</keyword>
<dbReference type="InterPro" id="IPR044862">
    <property type="entry name" value="Pro_4_hyd_alph_FE2OG_OXY"/>
</dbReference>
<dbReference type="EMBL" id="ABCJ01000001">
    <property type="protein sequence ID" value="EDM24136.1"/>
    <property type="molecule type" value="Genomic_DNA"/>
</dbReference>
<dbReference type="Proteomes" id="UP000003288">
    <property type="component" value="Unassembled WGS sequence"/>
</dbReference>
<feature type="domain" description="Fe2OG dioxygenase" evidence="7">
    <location>
        <begin position="109"/>
        <end position="219"/>
    </location>
</feature>
<evidence type="ECO:0000313" key="8">
    <source>
        <dbReference type="EMBL" id="EDM24136.1"/>
    </source>
</evidence>